<keyword evidence="2" id="KW-0178">Competence</keyword>
<protein>
    <recommendedName>
        <fullName evidence="6">Prepilin-type N-terminal cleavage/methylation domain-containing protein</fullName>
    </recommendedName>
</protein>
<comment type="caution">
    <text evidence="4">The sequence shown here is derived from an EMBL/GenBank/DDBJ whole genome shotgun (WGS) entry which is preliminary data.</text>
</comment>
<evidence type="ECO:0000256" key="3">
    <source>
        <dbReference type="SAM" id="Phobius"/>
    </source>
</evidence>
<keyword evidence="3" id="KW-0472">Membrane</keyword>
<feature type="transmembrane region" description="Helical" evidence="3">
    <location>
        <begin position="77"/>
        <end position="98"/>
    </location>
</feature>
<keyword evidence="5" id="KW-1185">Reference proteome</keyword>
<dbReference type="Pfam" id="PF07963">
    <property type="entry name" value="N_methyl"/>
    <property type="match status" value="1"/>
</dbReference>
<keyword evidence="3" id="KW-1133">Transmembrane helix</keyword>
<organism evidence="4 5">
    <name type="scientific">Paenibacillus contaminans</name>
    <dbReference type="NCBI Taxonomy" id="450362"/>
    <lineage>
        <taxon>Bacteria</taxon>
        <taxon>Bacillati</taxon>
        <taxon>Bacillota</taxon>
        <taxon>Bacilli</taxon>
        <taxon>Bacillales</taxon>
        <taxon>Paenibacillaceae</taxon>
        <taxon>Paenibacillus</taxon>
    </lineage>
</organism>
<accession>A0A329MMQ1</accession>
<dbReference type="EMBL" id="QMFB01000007">
    <property type="protein sequence ID" value="RAV20576.1"/>
    <property type="molecule type" value="Genomic_DNA"/>
</dbReference>
<sequence length="234" mass="26623">MFSPLMELAWPCMATVNSDTDKIETRKTRKSASSREEPRSLRWRFNWQPSFRYGNQLKFLCKDVIVLKVKSEKGVTLIELLVSIVLVAMIVLSVSYLFTKLYENSYREEKKDVSVNIARTIMEELKQKLRTTEGSIVVYGQQVSIASLRTNPAPGTAALPSPPVIAYPSASDKQYEIAISAMPFDEQTYPITDAKNKSYTFKLGEFFSLIQVEVKQLSMNTSYKVQSYIEIKGD</sequence>
<evidence type="ECO:0000313" key="5">
    <source>
        <dbReference type="Proteomes" id="UP000250369"/>
    </source>
</evidence>
<evidence type="ECO:0000256" key="2">
    <source>
        <dbReference type="ARBA" id="ARBA00023287"/>
    </source>
</evidence>
<dbReference type="GO" id="GO:0030420">
    <property type="term" value="P:establishment of competence for transformation"/>
    <property type="evidence" value="ECO:0007669"/>
    <property type="project" value="UniProtKB-KW"/>
</dbReference>
<gene>
    <name evidence="4" type="ORF">DQG23_13755</name>
</gene>
<dbReference type="InterPro" id="IPR012902">
    <property type="entry name" value="N_methyl_site"/>
</dbReference>
<evidence type="ECO:0000256" key="1">
    <source>
        <dbReference type="ARBA" id="ARBA00004241"/>
    </source>
</evidence>
<keyword evidence="3" id="KW-0812">Transmembrane</keyword>
<dbReference type="Proteomes" id="UP000250369">
    <property type="component" value="Unassembled WGS sequence"/>
</dbReference>
<proteinExistence type="predicted"/>
<dbReference type="AlphaFoldDB" id="A0A329MMQ1"/>
<evidence type="ECO:0000313" key="4">
    <source>
        <dbReference type="EMBL" id="RAV20576.1"/>
    </source>
</evidence>
<evidence type="ECO:0008006" key="6">
    <source>
        <dbReference type="Google" id="ProtNLM"/>
    </source>
</evidence>
<name>A0A329MMQ1_9BACL</name>
<dbReference type="NCBIfam" id="TIGR02532">
    <property type="entry name" value="IV_pilin_GFxxxE"/>
    <property type="match status" value="1"/>
</dbReference>
<reference evidence="4 5" key="1">
    <citation type="journal article" date="2009" name="Int. J. Syst. Evol. Microbiol.">
        <title>Paenibacillus contaminans sp. nov., isolated from a contaminated laboratory plate.</title>
        <authorList>
            <person name="Chou J.H."/>
            <person name="Lee J.H."/>
            <person name="Lin M.C."/>
            <person name="Chang P.S."/>
            <person name="Arun A.B."/>
            <person name="Young C.C."/>
            <person name="Chen W.M."/>
        </authorList>
    </citation>
    <scope>NUCLEOTIDE SEQUENCE [LARGE SCALE GENOMIC DNA]</scope>
    <source>
        <strain evidence="4 5">CKOBP-6</strain>
    </source>
</reference>
<dbReference type="PROSITE" id="PS00409">
    <property type="entry name" value="PROKAR_NTER_METHYL"/>
    <property type="match status" value="1"/>
</dbReference>
<comment type="subcellular location">
    <subcellularLocation>
        <location evidence="1">Cell surface</location>
    </subcellularLocation>
</comment>
<dbReference type="GO" id="GO:0009986">
    <property type="term" value="C:cell surface"/>
    <property type="evidence" value="ECO:0007669"/>
    <property type="project" value="UniProtKB-SubCell"/>
</dbReference>